<name>A0A165G679_EXIGL</name>
<dbReference type="Gene3D" id="3.80.10.10">
    <property type="entry name" value="Ribonuclease Inhibitor"/>
    <property type="match status" value="1"/>
</dbReference>
<dbReference type="Proteomes" id="UP000077266">
    <property type="component" value="Unassembled WGS sequence"/>
</dbReference>
<sequence>MLSRCPNVRRLTVHEWLELDGPVDFSTYAPFIGITTFYLVTSADASRRLALRSFCQLLRLMPSLKHLSFRGDLFGTDASLDDIPSPDFQLESLARSDARGVQFANYEWLLANSSNSLHTFWVYGIFDEALVIPCMKGLRAVAPTLRTFYLFGEIKHRLVSELEACKSLEELSVEEILILPSVSRVLDPYTKLRRLTITVTSSSGVFLGDHPVLNFFTRRELQLLAEILAKPHMRFPDLRCCRSKRRGPAESTTPRWRRCVRCGQRARRVILPSTFHVSPRSRVILPPHAAARCFMTEVTEYESLPVLAFCDVRLGSVSRLCSFNSRSQCREHQI</sequence>
<dbReference type="AlphaFoldDB" id="A0A165G679"/>
<protein>
    <recommendedName>
        <fullName evidence="3">F-box domain-containing protein</fullName>
    </recommendedName>
</protein>
<proteinExistence type="predicted"/>
<keyword evidence="2" id="KW-1185">Reference proteome</keyword>
<evidence type="ECO:0008006" key="3">
    <source>
        <dbReference type="Google" id="ProtNLM"/>
    </source>
</evidence>
<gene>
    <name evidence="1" type="ORF">EXIGLDRAFT_128906</name>
</gene>
<evidence type="ECO:0000313" key="1">
    <source>
        <dbReference type="EMBL" id="KZV90041.1"/>
    </source>
</evidence>
<evidence type="ECO:0000313" key="2">
    <source>
        <dbReference type="Proteomes" id="UP000077266"/>
    </source>
</evidence>
<accession>A0A165G679</accession>
<organism evidence="1 2">
    <name type="scientific">Exidia glandulosa HHB12029</name>
    <dbReference type="NCBI Taxonomy" id="1314781"/>
    <lineage>
        <taxon>Eukaryota</taxon>
        <taxon>Fungi</taxon>
        <taxon>Dikarya</taxon>
        <taxon>Basidiomycota</taxon>
        <taxon>Agaricomycotina</taxon>
        <taxon>Agaricomycetes</taxon>
        <taxon>Auriculariales</taxon>
        <taxon>Exidiaceae</taxon>
        <taxon>Exidia</taxon>
    </lineage>
</organism>
<dbReference type="InParanoid" id="A0A165G679"/>
<dbReference type="SUPFAM" id="SSF52047">
    <property type="entry name" value="RNI-like"/>
    <property type="match status" value="1"/>
</dbReference>
<reference evidence="1 2" key="1">
    <citation type="journal article" date="2016" name="Mol. Biol. Evol.">
        <title>Comparative Genomics of Early-Diverging Mushroom-Forming Fungi Provides Insights into the Origins of Lignocellulose Decay Capabilities.</title>
        <authorList>
            <person name="Nagy L.G."/>
            <person name="Riley R."/>
            <person name="Tritt A."/>
            <person name="Adam C."/>
            <person name="Daum C."/>
            <person name="Floudas D."/>
            <person name="Sun H."/>
            <person name="Yadav J.S."/>
            <person name="Pangilinan J."/>
            <person name="Larsson K.H."/>
            <person name="Matsuura K."/>
            <person name="Barry K."/>
            <person name="Labutti K."/>
            <person name="Kuo R."/>
            <person name="Ohm R.A."/>
            <person name="Bhattacharya S.S."/>
            <person name="Shirouzu T."/>
            <person name="Yoshinaga Y."/>
            <person name="Martin F.M."/>
            <person name="Grigoriev I.V."/>
            <person name="Hibbett D.S."/>
        </authorList>
    </citation>
    <scope>NUCLEOTIDE SEQUENCE [LARGE SCALE GENOMIC DNA]</scope>
    <source>
        <strain evidence="1 2">HHB12029</strain>
    </source>
</reference>
<dbReference type="InterPro" id="IPR032675">
    <property type="entry name" value="LRR_dom_sf"/>
</dbReference>
<dbReference type="EMBL" id="KV426057">
    <property type="protein sequence ID" value="KZV90041.1"/>
    <property type="molecule type" value="Genomic_DNA"/>
</dbReference>